<accession>A0A1U7U2Y2</accession>
<evidence type="ECO:0000259" key="5">
    <source>
        <dbReference type="PROSITE" id="PS00028"/>
    </source>
</evidence>
<dbReference type="PANTHER" id="PTHR17614:SF12">
    <property type="entry name" value="ZINC FINGER PROTEIN 804B"/>
    <property type="match status" value="1"/>
</dbReference>
<feature type="compositionally biased region" description="Polar residues" evidence="4">
    <location>
        <begin position="701"/>
        <end position="714"/>
    </location>
</feature>
<dbReference type="GO" id="GO:0005634">
    <property type="term" value="C:nucleus"/>
    <property type="evidence" value="ECO:0007669"/>
    <property type="project" value="TreeGrafter"/>
</dbReference>
<gene>
    <name evidence="7" type="primary">ZNF804B</name>
</gene>
<feature type="region of interest" description="Disordered" evidence="4">
    <location>
        <begin position="688"/>
        <end position="731"/>
    </location>
</feature>
<name>A0A1U7U2Y2_CARSF</name>
<evidence type="ECO:0000256" key="4">
    <source>
        <dbReference type="SAM" id="MobiDB-lite"/>
    </source>
</evidence>
<dbReference type="Proteomes" id="UP000189704">
    <property type="component" value="Unplaced"/>
</dbReference>
<dbReference type="RefSeq" id="XP_008059652.1">
    <property type="nucleotide sequence ID" value="XM_008061461.1"/>
</dbReference>
<evidence type="ECO:0000313" key="7">
    <source>
        <dbReference type="RefSeq" id="XP_008059652.1"/>
    </source>
</evidence>
<dbReference type="OMA" id="NRHQLQT"/>
<evidence type="ECO:0000256" key="3">
    <source>
        <dbReference type="ARBA" id="ARBA00022833"/>
    </source>
</evidence>
<evidence type="ECO:0000256" key="2">
    <source>
        <dbReference type="ARBA" id="ARBA00022771"/>
    </source>
</evidence>
<sequence>MACYLVISSRHLSNGHYRGIKGVFRGPLCKNGSPSPDFAEKEKSTAKALEDVKANFYCELCDKQYHKHQEFDNHINSYDHAHKQRLKELKQREFARNVASKSWKDEKKQEKALKRLHQLAELRQQSECVSGNGPAYKAPRVAIEKQLQQGIFPVKNGRKISCMKSALLLKGRNLPRSISDKQRSTMPNRHQLQTDRHYLFGSRITQTSSDLSNASHRTGVSFSFSKKVHLKLESSASVFSENTEEANDCKSPMYKTKQTAEECKCCRFAKDDTHFTKEEDVNISPSHLESVLHNTFSIRSNIVQNKNDSIDETLEDSIGIHASFSKSNIHLSDVDFTPSSREKETRNTLTNISENHINHSCQANASFSPPNIYKHSNGRIFECLDEFSSPEPSDQKSTVHLNPNSRMENREKSLDKTERIGKNVERLVREACTHNVASKSLPFLHVQSKDGHTTLQWPTELLLFTKTEPCISYGCNPLYFDFKLSRNVKNSHNSEDLKPELGKELLKRKTKIESQVSGLIKDQQKLIPEDNQSLKPKMMIAKPDWENFQRKYDLGYNDSEPSKDEHNFIPNDLEMENPEVPAYLDTSLKNCLGTSNNNGNELMESSRAHWKSCRRLLLNDANESLSFPPYISRTKTHKPIPCNPPAGFEDENQFNWNSNCCTVEDHSDHQNDFSVILNSNHISMTSSISGCGNRSYRRSSPKSSLTGRSNSLDTSPSSMSRLRSSCSSHRYDSNGRDNWLYFCKKEHSSVEGHKRKCRKRNCFYLSDEIAKGNRMQSETQKERNCKLWESFKNEKYSKHRYCHCRERHKPSKNQQFSGPKSVRIHCDSSSQVSCVGSSEKPPICQRAQQRRWGSYSRERIYYLDKSKRNQESLDNPLICDLGKVTPMQCNSGNVTCLLRDCSSESSETMESKITEGGMTPLTAKSLLERVQAKKCQEQSSNSEVSSNSCKKKLEAHSQIPCTIQLVPPDYKRPMLPLSEKIQYTSKRRNDKGSVISRTTEKDKIKTSQTNNFTVLGDTDCDNHLSKDIFHVVAESQSLSIKRNPPTKEQSKPLISEVHSFIQSCDPLPNDFPGAFPSNSYTGISDSTETKENQINLDLQDVSMHMNYVEGNVNSYYDRTMQKTDKVEDELEVCRKSFSPPLIQQPITFSPDEIDKYKLLQLQAQQHMQKQLLSKHLRVLPAAGPTAFSPASGVQTVPVHQHASITTIHHTFLQHFAVSASISSHSSHLPITHVHPLSQPHFTPISFSALTPAIFPAHPAFLAGHPLHLVAAAPFHPSHITLQPLPPSALIPTLFGPHLNPATTSIIHFNPLIQPVFQGQDFCHHSCSNQMQQLNGAKEALNVSAHLN</sequence>
<dbReference type="SUPFAM" id="SSF57667">
    <property type="entry name" value="beta-beta-alpha zinc fingers"/>
    <property type="match status" value="1"/>
</dbReference>
<dbReference type="PROSITE" id="PS00028">
    <property type="entry name" value="ZINC_FINGER_C2H2_1"/>
    <property type="match status" value="1"/>
</dbReference>
<dbReference type="CTD" id="219578"/>
<dbReference type="InterPro" id="IPR013087">
    <property type="entry name" value="Znf_C2H2_type"/>
</dbReference>
<keyword evidence="1" id="KW-0479">Metal-binding</keyword>
<protein>
    <submittedName>
        <fullName evidence="7">Zinc finger protein 804B</fullName>
    </submittedName>
</protein>
<organism evidence="6 7">
    <name type="scientific">Carlito syrichta</name>
    <name type="common">Philippine tarsier</name>
    <name type="synonym">Tarsius syrichta</name>
    <dbReference type="NCBI Taxonomy" id="1868482"/>
    <lineage>
        <taxon>Eukaryota</taxon>
        <taxon>Metazoa</taxon>
        <taxon>Chordata</taxon>
        <taxon>Craniata</taxon>
        <taxon>Vertebrata</taxon>
        <taxon>Euteleostomi</taxon>
        <taxon>Mammalia</taxon>
        <taxon>Eutheria</taxon>
        <taxon>Euarchontoglires</taxon>
        <taxon>Primates</taxon>
        <taxon>Haplorrhini</taxon>
        <taxon>Tarsiiformes</taxon>
        <taxon>Tarsiidae</taxon>
        <taxon>Carlito</taxon>
    </lineage>
</organism>
<dbReference type="InterPro" id="IPR036236">
    <property type="entry name" value="Znf_C2H2_sf"/>
</dbReference>
<proteinExistence type="predicted"/>
<dbReference type="KEGG" id="csyr:103263799"/>
<dbReference type="InterPro" id="IPR052445">
    <property type="entry name" value="ZnF-G_patch_domain"/>
</dbReference>
<keyword evidence="2" id="KW-0863">Zinc-finger</keyword>
<keyword evidence="6" id="KW-1185">Reference proteome</keyword>
<dbReference type="PANTHER" id="PTHR17614">
    <property type="entry name" value="ZINC FINGER-CONTAINING"/>
    <property type="match status" value="1"/>
</dbReference>
<keyword evidence="3" id="KW-0862">Zinc</keyword>
<reference evidence="7" key="1">
    <citation type="submission" date="2025-08" db="UniProtKB">
        <authorList>
            <consortium name="RefSeq"/>
        </authorList>
    </citation>
    <scope>IDENTIFICATION</scope>
</reference>
<dbReference type="GeneID" id="103263799"/>
<dbReference type="OrthoDB" id="4822at2759"/>
<dbReference type="GO" id="GO:0008270">
    <property type="term" value="F:zinc ion binding"/>
    <property type="evidence" value="ECO:0007669"/>
    <property type="project" value="UniProtKB-KW"/>
</dbReference>
<evidence type="ECO:0000313" key="6">
    <source>
        <dbReference type="Proteomes" id="UP000189704"/>
    </source>
</evidence>
<feature type="domain" description="C2H2-type" evidence="5">
    <location>
        <begin position="58"/>
        <end position="80"/>
    </location>
</feature>
<evidence type="ECO:0000256" key="1">
    <source>
        <dbReference type="ARBA" id="ARBA00022723"/>
    </source>
</evidence>
<feature type="compositionally biased region" description="Low complexity" evidence="4">
    <location>
        <begin position="715"/>
        <end position="728"/>
    </location>
</feature>
<dbReference type="STRING" id="1868482.ENSTSYP00000034142"/>